<protein>
    <submittedName>
        <fullName evidence="2">Uncharacterized protein</fullName>
    </submittedName>
</protein>
<dbReference type="AlphaFoldDB" id="A0A9P7Y4E2"/>
<comment type="caution">
    <text evidence="2">The sequence shown here is derived from an EMBL/GenBank/DDBJ whole genome shotgun (WGS) entry which is preliminary data.</text>
</comment>
<sequence>MATLPSYVGTTAVLPVDVIAFTYFKITKISEWGLEGFFTSTGLTELEFVSSLKDISRIIQLPSDISDFREEAERLLWSTGKQTAARTPQTSNKKRSGITKARDEYVGLEEGLDSDEHDDTSDETVVAGLKVTKSMRAGNEGKTVASDNDNGNDQDDDEDDEDGNGEETVEDLIQELQSLQEDVAISGIVDLDVHKDFPQHADLLSECRAAIELQYPKIHDHLQTYRQFMDDDDGLMEARLGELMNQLKKDMSRFEDDSDEMVTAEILQILEETVLKEAQQDQLAVRKVVGARAAKGAAGASGRGLDFRLVASIRKARKFIPFTLCNNEHKAPDTTPQFIKIQYRKNMRLNKSIAMNGWIPRETSTMFLYVVGFVGDWNIITHHGDVILSCQVQDEPLILTANAFEM</sequence>
<proteinExistence type="predicted"/>
<organism evidence="2 3">
    <name type="scientific">Linnemannia hyalina</name>
    <dbReference type="NCBI Taxonomy" id="64524"/>
    <lineage>
        <taxon>Eukaryota</taxon>
        <taxon>Fungi</taxon>
        <taxon>Fungi incertae sedis</taxon>
        <taxon>Mucoromycota</taxon>
        <taxon>Mortierellomycotina</taxon>
        <taxon>Mortierellomycetes</taxon>
        <taxon>Mortierellales</taxon>
        <taxon>Mortierellaceae</taxon>
        <taxon>Linnemannia</taxon>
    </lineage>
</organism>
<feature type="region of interest" description="Disordered" evidence="1">
    <location>
        <begin position="136"/>
        <end position="167"/>
    </location>
</feature>
<gene>
    <name evidence="2" type="ORF">KI688_005790</name>
</gene>
<dbReference type="EMBL" id="JAHRHY010000002">
    <property type="protein sequence ID" value="KAG9071578.1"/>
    <property type="molecule type" value="Genomic_DNA"/>
</dbReference>
<dbReference type="OrthoDB" id="2441075at2759"/>
<evidence type="ECO:0000313" key="3">
    <source>
        <dbReference type="Proteomes" id="UP000707451"/>
    </source>
</evidence>
<reference evidence="2" key="1">
    <citation type="submission" date="2021-06" db="EMBL/GenBank/DDBJ databases">
        <title>Genome Sequence of Mortierella hyaline Strain SCG-10, a Cold-Adapted, Nitrate-Reducing Fungus Isolated from Soil in Minnesota, USA.</title>
        <authorList>
            <person name="Aldossari N."/>
        </authorList>
    </citation>
    <scope>NUCLEOTIDE SEQUENCE</scope>
    <source>
        <strain evidence="2">SCG-10</strain>
    </source>
</reference>
<evidence type="ECO:0000313" key="2">
    <source>
        <dbReference type="EMBL" id="KAG9071578.1"/>
    </source>
</evidence>
<dbReference type="Proteomes" id="UP000707451">
    <property type="component" value="Unassembled WGS sequence"/>
</dbReference>
<accession>A0A9P7Y4E2</accession>
<name>A0A9P7Y4E2_9FUNG</name>
<feature type="compositionally biased region" description="Acidic residues" evidence="1">
    <location>
        <begin position="150"/>
        <end position="167"/>
    </location>
</feature>
<feature type="region of interest" description="Disordered" evidence="1">
    <location>
        <begin position="80"/>
        <end position="100"/>
    </location>
</feature>
<keyword evidence="3" id="KW-1185">Reference proteome</keyword>
<feature type="compositionally biased region" description="Polar residues" evidence="1">
    <location>
        <begin position="80"/>
        <end position="91"/>
    </location>
</feature>
<evidence type="ECO:0000256" key="1">
    <source>
        <dbReference type="SAM" id="MobiDB-lite"/>
    </source>
</evidence>